<protein>
    <submittedName>
        <fullName evidence="2">Uncharacterized protein</fullName>
    </submittedName>
</protein>
<dbReference type="EMBL" id="CSBK01000637">
    <property type="protein sequence ID" value="COX68500.1"/>
    <property type="molecule type" value="Genomic_DNA"/>
</dbReference>
<name>A0A916P7P5_MYCTX</name>
<evidence type="ECO:0000313" key="3">
    <source>
        <dbReference type="Proteomes" id="UP000039021"/>
    </source>
</evidence>
<organism evidence="2 3">
    <name type="scientific">Mycobacterium tuberculosis</name>
    <dbReference type="NCBI Taxonomy" id="1773"/>
    <lineage>
        <taxon>Bacteria</taxon>
        <taxon>Bacillati</taxon>
        <taxon>Actinomycetota</taxon>
        <taxon>Actinomycetes</taxon>
        <taxon>Mycobacteriales</taxon>
        <taxon>Mycobacteriaceae</taxon>
        <taxon>Mycobacterium</taxon>
        <taxon>Mycobacterium tuberculosis complex</taxon>
    </lineage>
</organism>
<sequence>MVPVLPSGKQRAPMATTAAVGDAVAVSAAPVVVGVVGAGRVVLAGATEVVVPADVVVRVRAGCAARSSSARWNSRTATATAITSSIASTAGTMTAVRSSERFAGAATATGCDTRVSSGSPAPPRRWPSARAKSTHRW</sequence>
<feature type="region of interest" description="Disordered" evidence="1">
    <location>
        <begin position="107"/>
        <end position="137"/>
    </location>
</feature>
<proteinExistence type="predicted"/>
<accession>A0A916P7P5</accession>
<comment type="caution">
    <text evidence="2">The sequence shown here is derived from an EMBL/GenBank/DDBJ whole genome shotgun (WGS) entry which is preliminary data.</text>
</comment>
<reference evidence="3" key="1">
    <citation type="submission" date="2015-03" db="EMBL/GenBank/DDBJ databases">
        <authorList>
            <consortium name="Pathogen Informatics"/>
        </authorList>
    </citation>
    <scope>NUCLEOTIDE SEQUENCE [LARGE SCALE GENOMIC DNA]</scope>
    <source>
        <strain evidence="3">N09902308</strain>
    </source>
</reference>
<evidence type="ECO:0000256" key="1">
    <source>
        <dbReference type="SAM" id="MobiDB-lite"/>
    </source>
</evidence>
<evidence type="ECO:0000313" key="2">
    <source>
        <dbReference type="EMBL" id="COX68500.1"/>
    </source>
</evidence>
<gene>
    <name evidence="2" type="ORF">ERS007739_01605</name>
</gene>
<dbReference type="AlphaFoldDB" id="A0A916P7P5"/>
<dbReference type="Proteomes" id="UP000039021">
    <property type="component" value="Unassembled WGS sequence"/>
</dbReference>